<dbReference type="PROSITE" id="PS51186">
    <property type="entry name" value="GNAT"/>
    <property type="match status" value="1"/>
</dbReference>
<sequence>MNFKGVSKLTRLAELAAFIHVHNQGEQRCGYAGSTSEDIRHDLMDGLEASSRLLYEGNELVGAAIADVYEAGSGGEQDIEVWGPYAANSNVEVIRQLLKQVELLARHNKARSVHFFISEHNHQLLDELLLYRQLKSNGHYHYSLNMHKYVVSPAPLYTSIVKLSGSDREELEPLIELHRQNFQNAIFTEDDLLREVADSSSEYDIYTVQEQKTCSGYMIVRRNELTRSIQLEYICMAPEARGQGTGKALVAYLVDHYRSMRYSSMELVVSESNLDAQRFYERLAFNRDQIMKHIVISGAMDREVE</sequence>
<dbReference type="KEGG" id="pdh:B9T62_33245"/>
<evidence type="ECO:0000313" key="4">
    <source>
        <dbReference type="Proteomes" id="UP000249890"/>
    </source>
</evidence>
<name>A0A2Z2KEI4_9BACL</name>
<dbReference type="Proteomes" id="UP000249890">
    <property type="component" value="Chromosome"/>
</dbReference>
<dbReference type="Gene3D" id="3.40.630.30">
    <property type="match status" value="1"/>
</dbReference>
<dbReference type="InterPro" id="IPR000182">
    <property type="entry name" value="GNAT_dom"/>
</dbReference>
<proteinExistence type="predicted"/>
<evidence type="ECO:0000313" key="3">
    <source>
        <dbReference type="EMBL" id="ASA25176.1"/>
    </source>
</evidence>
<evidence type="ECO:0000256" key="1">
    <source>
        <dbReference type="ARBA" id="ARBA00022679"/>
    </source>
</evidence>
<gene>
    <name evidence="3" type="ORF">B9T62_33245</name>
</gene>
<feature type="domain" description="N-acetyltransferase" evidence="2">
    <location>
        <begin position="161"/>
        <end position="305"/>
    </location>
</feature>
<dbReference type="CDD" id="cd04301">
    <property type="entry name" value="NAT_SF"/>
    <property type="match status" value="1"/>
</dbReference>
<accession>A0A2Z2KEI4</accession>
<dbReference type="EMBL" id="CP021780">
    <property type="protein sequence ID" value="ASA25176.1"/>
    <property type="molecule type" value="Genomic_DNA"/>
</dbReference>
<dbReference type="AlphaFoldDB" id="A0A2Z2KEI4"/>
<keyword evidence="4" id="KW-1185">Reference proteome</keyword>
<dbReference type="PANTHER" id="PTHR13947:SF37">
    <property type="entry name" value="LD18367P"/>
    <property type="match status" value="1"/>
</dbReference>
<dbReference type="PANTHER" id="PTHR13947">
    <property type="entry name" value="GNAT FAMILY N-ACETYLTRANSFERASE"/>
    <property type="match status" value="1"/>
</dbReference>
<dbReference type="Pfam" id="PF00583">
    <property type="entry name" value="Acetyltransf_1"/>
    <property type="match status" value="1"/>
</dbReference>
<protein>
    <recommendedName>
        <fullName evidence="2">N-acetyltransferase domain-containing protein</fullName>
    </recommendedName>
</protein>
<keyword evidence="1" id="KW-0808">Transferase</keyword>
<organism evidence="3 4">
    <name type="scientific">Paenibacillus donghaensis</name>
    <dbReference type="NCBI Taxonomy" id="414771"/>
    <lineage>
        <taxon>Bacteria</taxon>
        <taxon>Bacillati</taxon>
        <taxon>Bacillota</taxon>
        <taxon>Bacilli</taxon>
        <taxon>Bacillales</taxon>
        <taxon>Paenibacillaceae</taxon>
        <taxon>Paenibacillus</taxon>
    </lineage>
</organism>
<dbReference type="SUPFAM" id="SSF55729">
    <property type="entry name" value="Acyl-CoA N-acyltransferases (Nat)"/>
    <property type="match status" value="1"/>
</dbReference>
<dbReference type="InterPro" id="IPR016181">
    <property type="entry name" value="Acyl_CoA_acyltransferase"/>
</dbReference>
<evidence type="ECO:0000259" key="2">
    <source>
        <dbReference type="PROSITE" id="PS51186"/>
    </source>
</evidence>
<reference evidence="3 4" key="1">
    <citation type="submission" date="2017-06" db="EMBL/GenBank/DDBJ databases">
        <title>Complete genome sequence of Paenibacillus donghaensis KCTC 13049T isolated from East Sea sediment, South Korea.</title>
        <authorList>
            <person name="Jung B.K."/>
            <person name="Hong S.-J."/>
            <person name="Shin J.-H."/>
        </authorList>
    </citation>
    <scope>NUCLEOTIDE SEQUENCE [LARGE SCALE GENOMIC DNA]</scope>
    <source>
        <strain evidence="3 4">KCTC 13049</strain>
    </source>
</reference>
<dbReference type="GO" id="GO:0008080">
    <property type="term" value="F:N-acetyltransferase activity"/>
    <property type="evidence" value="ECO:0007669"/>
    <property type="project" value="InterPro"/>
</dbReference>
<dbReference type="InterPro" id="IPR050769">
    <property type="entry name" value="NAT_camello-type"/>
</dbReference>